<dbReference type="GO" id="GO:0005737">
    <property type="term" value="C:cytoplasm"/>
    <property type="evidence" value="ECO:0007669"/>
    <property type="project" value="TreeGrafter"/>
</dbReference>
<dbReference type="PANTHER" id="PTHR11482">
    <property type="entry name" value="ARGININE/DIAMINOPIMELATE/ORNITHINE DECARBOXYLASE"/>
    <property type="match status" value="1"/>
</dbReference>
<comment type="pathway">
    <text evidence="5">Amine and polyamine biosynthesis; putrescine biosynthesis via L-ornithine pathway; putrescine from L-ornithine: step 1/1.</text>
</comment>
<evidence type="ECO:0000256" key="4">
    <source>
        <dbReference type="ARBA" id="ARBA00023239"/>
    </source>
</evidence>
<keyword evidence="3 9" id="KW-0663">Pyridoxal phosphate</keyword>
<dbReference type="AlphaFoldDB" id="A0A7S0Q6C6"/>
<dbReference type="Pfam" id="PF02784">
    <property type="entry name" value="Orn_Arg_deC_N"/>
    <property type="match status" value="1"/>
</dbReference>
<comment type="catalytic activity">
    <reaction evidence="8">
        <text>L-ornithine + H(+) = putrescine + CO2</text>
        <dbReference type="Rhea" id="RHEA:22964"/>
        <dbReference type="ChEBI" id="CHEBI:15378"/>
        <dbReference type="ChEBI" id="CHEBI:16526"/>
        <dbReference type="ChEBI" id="CHEBI:46911"/>
        <dbReference type="ChEBI" id="CHEBI:326268"/>
        <dbReference type="EC" id="4.1.1.17"/>
    </reaction>
</comment>
<dbReference type="InterPro" id="IPR000183">
    <property type="entry name" value="Orn/DAP/Arg_de-COase"/>
</dbReference>
<reference evidence="11" key="1">
    <citation type="submission" date="2021-01" db="EMBL/GenBank/DDBJ databases">
        <authorList>
            <person name="Corre E."/>
            <person name="Pelletier E."/>
            <person name="Niang G."/>
            <person name="Scheremetjew M."/>
            <person name="Finn R."/>
            <person name="Kale V."/>
            <person name="Holt S."/>
            <person name="Cochrane G."/>
            <person name="Meng A."/>
            <person name="Brown T."/>
            <person name="Cohen L."/>
        </authorList>
    </citation>
    <scope>NUCLEOTIDE SEQUENCE</scope>
    <source>
        <strain evidence="11">PLY182g</strain>
    </source>
</reference>
<dbReference type="PROSITE" id="PS00878">
    <property type="entry name" value="ODR_DC_2_1"/>
    <property type="match status" value="1"/>
</dbReference>
<dbReference type="SUPFAM" id="SSF51419">
    <property type="entry name" value="PLP-binding barrel"/>
    <property type="match status" value="1"/>
</dbReference>
<evidence type="ECO:0000256" key="6">
    <source>
        <dbReference type="ARBA" id="ARBA00034138"/>
    </source>
</evidence>
<evidence type="ECO:0000256" key="2">
    <source>
        <dbReference type="ARBA" id="ARBA00008872"/>
    </source>
</evidence>
<keyword evidence="4" id="KW-0456">Lyase</keyword>
<dbReference type="InterPro" id="IPR022653">
    <property type="entry name" value="De-COase2_pyr-phos_BS"/>
</dbReference>
<evidence type="ECO:0000259" key="10">
    <source>
        <dbReference type="Pfam" id="PF02784"/>
    </source>
</evidence>
<dbReference type="Gene3D" id="3.20.20.10">
    <property type="entry name" value="Alanine racemase"/>
    <property type="match status" value="1"/>
</dbReference>
<dbReference type="CDD" id="cd00622">
    <property type="entry name" value="PLPDE_III_ODC"/>
    <property type="match status" value="1"/>
</dbReference>
<comment type="similarity">
    <text evidence="2">Belongs to the Orn/Lys/Arg decarboxylase class-II family.</text>
</comment>
<dbReference type="InterPro" id="IPR022644">
    <property type="entry name" value="De-COase2_N"/>
</dbReference>
<evidence type="ECO:0000256" key="7">
    <source>
        <dbReference type="ARBA" id="ARBA00046672"/>
    </source>
</evidence>
<dbReference type="SUPFAM" id="SSF50621">
    <property type="entry name" value="Alanine racemase C-terminal domain-like"/>
    <property type="match status" value="1"/>
</dbReference>
<dbReference type="InterPro" id="IPR029066">
    <property type="entry name" value="PLP-binding_barrel"/>
</dbReference>
<comment type="cofactor">
    <cofactor evidence="1 9">
        <name>pyridoxal 5'-phosphate</name>
        <dbReference type="ChEBI" id="CHEBI:597326"/>
    </cofactor>
</comment>
<sequence>MVPLHMSGRTVLRALHHRQSSLKTLSVCSKAVASAATQLRVAAPAADPIRVEDAVTWMPREVKPLGVAQAILTEMSQRVLEGAEDPFFVVDLDDVQSRVNLWRECLPDVEPFYAVKCNPDSEMLSLLASNGVNFDCASQREMQQVLDLQVEPSRIVYANPCKQPSHIRFAAAEGVGLTVFDSDSELRKIAVGHPGSDLLIRIQVDDSKAQCVMSDKYGAPPADVPRLLGLARELGLNVRGVSFHVGSGCYSANSFVDAVTAASCVHRIAADAGAPMDILDIGGGFPGVDTPQLSFATIAASLRPALARYFPRSSGVRVIAEPGRFFAATSHTLAVNIIGKKCVTRPDGAPHTMYYVNDGLYGSFNCVVYDHADPEYRVLPDVRVGLKESEGAQSSSVWGPTCDGFDCIIKEAELPHLDVGRWLYFPDMGAYTSAAGSTFNGMPLPEKLYFERTPELVGGAAASCADSVEECDLAAACA</sequence>
<feature type="active site" description="Proton donor" evidence="9">
    <location>
        <position position="402"/>
    </location>
</feature>
<dbReference type="EC" id="4.1.1.17" evidence="6"/>
<accession>A0A7S0Q6C6</accession>
<protein>
    <recommendedName>
        <fullName evidence="6">ornithine decarboxylase</fullName>
        <ecNumber evidence="6">4.1.1.17</ecNumber>
    </recommendedName>
</protein>
<name>A0A7S0Q6C6_9EUKA</name>
<dbReference type="Gene3D" id="2.40.37.10">
    <property type="entry name" value="Lyase, Ornithine Decarboxylase, Chain A, domain 1"/>
    <property type="match status" value="1"/>
</dbReference>
<feature type="modified residue" description="N6-(pyridoxal phosphate)lysine" evidence="9">
    <location>
        <position position="116"/>
    </location>
</feature>
<dbReference type="GO" id="GO:0033387">
    <property type="term" value="P:putrescine biosynthetic process from arginine, via ornithine"/>
    <property type="evidence" value="ECO:0007669"/>
    <property type="project" value="TreeGrafter"/>
</dbReference>
<organism evidence="11">
    <name type="scientific">Coccolithus braarudii</name>
    <dbReference type="NCBI Taxonomy" id="221442"/>
    <lineage>
        <taxon>Eukaryota</taxon>
        <taxon>Haptista</taxon>
        <taxon>Haptophyta</taxon>
        <taxon>Prymnesiophyceae</taxon>
        <taxon>Coccolithales</taxon>
        <taxon>Coccolithaceae</taxon>
        <taxon>Coccolithus</taxon>
    </lineage>
</organism>
<proteinExistence type="inferred from homology"/>
<dbReference type="PANTHER" id="PTHR11482:SF6">
    <property type="entry name" value="ORNITHINE DECARBOXYLASE 1-RELATED"/>
    <property type="match status" value="1"/>
</dbReference>
<evidence type="ECO:0000256" key="5">
    <source>
        <dbReference type="ARBA" id="ARBA00034115"/>
    </source>
</evidence>
<feature type="domain" description="Orn/DAP/Arg decarboxylase 2 N-terminal" evidence="10">
    <location>
        <begin position="92"/>
        <end position="328"/>
    </location>
</feature>
<evidence type="ECO:0000256" key="8">
    <source>
        <dbReference type="ARBA" id="ARBA00049127"/>
    </source>
</evidence>
<dbReference type="PRINTS" id="PR01179">
    <property type="entry name" value="ODADCRBXLASE"/>
</dbReference>
<gene>
    <name evidence="11" type="ORF">CPEL01642_LOCUS19685</name>
</gene>
<evidence type="ECO:0000256" key="1">
    <source>
        <dbReference type="ARBA" id="ARBA00001933"/>
    </source>
</evidence>
<comment type="subunit">
    <text evidence="7">Homodimer. Only the dimer is catalytically active, as the active sites are constructed of residues from both monomers.</text>
</comment>
<dbReference type="FunFam" id="3.20.20.10:FF:000005">
    <property type="entry name" value="Ornithine decarboxylase"/>
    <property type="match status" value="1"/>
</dbReference>
<evidence type="ECO:0000256" key="9">
    <source>
        <dbReference type="PIRSR" id="PIRSR600183-50"/>
    </source>
</evidence>
<evidence type="ECO:0000256" key="3">
    <source>
        <dbReference type="ARBA" id="ARBA00022898"/>
    </source>
</evidence>
<dbReference type="EMBL" id="HBEY01041138">
    <property type="protein sequence ID" value="CAD8616304.1"/>
    <property type="molecule type" value="Transcribed_RNA"/>
</dbReference>
<dbReference type="InterPro" id="IPR002433">
    <property type="entry name" value="Orn_de-COase"/>
</dbReference>
<evidence type="ECO:0000313" key="11">
    <source>
        <dbReference type="EMBL" id="CAD8616304.1"/>
    </source>
</evidence>
<dbReference type="PRINTS" id="PR01182">
    <property type="entry name" value="ORNDCRBXLASE"/>
</dbReference>
<dbReference type="InterPro" id="IPR009006">
    <property type="entry name" value="Ala_racemase/Decarboxylase_C"/>
</dbReference>
<dbReference type="GO" id="GO:0004586">
    <property type="term" value="F:ornithine decarboxylase activity"/>
    <property type="evidence" value="ECO:0007669"/>
    <property type="project" value="UniProtKB-EC"/>
</dbReference>